<evidence type="ECO:0000256" key="8">
    <source>
        <dbReference type="SAM" id="MobiDB-lite"/>
    </source>
</evidence>
<feature type="domain" description="Major facilitator superfamily (MFS) profile" evidence="10">
    <location>
        <begin position="121"/>
        <end position="611"/>
    </location>
</feature>
<keyword evidence="7 9" id="KW-0472">Membrane</keyword>
<sequence>MRLVGIEGQGYRLRLMNSNRRARVVPRPLGLDGEAERPTGKLAGSQHPLDLSVRHSRSLVAHGLVARGRRMRFVPNARSQPLDDQNQGIYMTNTTTQAPAPKPDLAAEAGAQLSHRQILTILSGLLLGIFLAALDQNIVSVAIVPIANSLNGFDEQAWATTAYLITATITTPLYGKLADIYGRKPWYLIAIGLFVAGSVACTFATSMYELAAFRAFQGLGAGGLMSLAFTIVGDIVPARERVRYQGYFMVVFGSSTVLGPVLGGLFSGYDQLAGLEGWRWVFLVNVPIGLLAFVVVAKVLDVPHQRQRHRIDWFGALTLTICVVPLLIVAEQGREWGWTSDRALICYGVGAAGLVLFVLVEFLMKDAALIPLRLFRNSTFSVSIVGGFIVGIAMFGAIVLVPLYYQVARGYSPTKAGLLMLPLVVGIMIGAQIAGIITKLTGKYKILPVAGCFLIALGAALHGRVHYDSPLWEPLLYGGVIGCGLGACMQTLIIAAQNAGPRTDMGVSTAAATFFRQMGGTLGVAIFLTILFNLLPGRIVDAFGGQLPEGFDTARLGELQSDTGELAAMPADIRAPILIGFTDAMAGVFYVAAAVAVLAGVVLMFMKEIPLQDDPIVPESGPDGSDSASSWAESQVWAGAAEVFSEPEPVLAAAAESRSLFGRIQHEDGHPVPEAALTLIDKGGRQVARAVGDANGGYSIDVPDASTYVLIAAAAGHQPTAVSVVAGSWPQELDVKLMGSGTVSGTVRSSGSGKPLGGATVTLTDRHGEVVGATVTADDGAYVCHGVVSGTYTMVALAEHMRPHATTLTVPDSGLLRHDIDMEPNAVLAGSALADGRVVPDVQIMLLDMAGDLTATARTDADGRYLVPDLPEGQYTVVARGYPPVTSRVAVSGGEVVHDVRLGYGRDGEN</sequence>
<evidence type="ECO:0000256" key="1">
    <source>
        <dbReference type="ARBA" id="ARBA00004651"/>
    </source>
</evidence>
<keyword evidence="3" id="KW-0813">Transport</keyword>
<dbReference type="InterPro" id="IPR008969">
    <property type="entry name" value="CarboxyPept-like_regulatory"/>
</dbReference>
<evidence type="ECO:0000256" key="4">
    <source>
        <dbReference type="ARBA" id="ARBA00022475"/>
    </source>
</evidence>
<dbReference type="InterPro" id="IPR013783">
    <property type="entry name" value="Ig-like_fold"/>
</dbReference>
<keyword evidence="12" id="KW-1185">Reference proteome</keyword>
<protein>
    <submittedName>
        <fullName evidence="11">EmrB/QacA subfamily drug resistance transporter</fullName>
    </submittedName>
</protein>
<dbReference type="AlphaFoldDB" id="A0A543EV13"/>
<feature type="transmembrane region" description="Helical" evidence="9">
    <location>
        <begin position="247"/>
        <end position="266"/>
    </location>
</feature>
<evidence type="ECO:0000256" key="3">
    <source>
        <dbReference type="ARBA" id="ARBA00022448"/>
    </source>
</evidence>
<gene>
    <name evidence="11" type="ORF">FB390_5565</name>
</gene>
<feature type="transmembrane region" description="Helical" evidence="9">
    <location>
        <begin position="342"/>
        <end position="363"/>
    </location>
</feature>
<dbReference type="Gene3D" id="2.60.40.1120">
    <property type="entry name" value="Carboxypeptidase-like, regulatory domain"/>
    <property type="match status" value="1"/>
</dbReference>
<dbReference type="GO" id="GO:0005975">
    <property type="term" value="P:carbohydrate metabolic process"/>
    <property type="evidence" value="ECO:0007669"/>
    <property type="project" value="UniProtKB-ARBA"/>
</dbReference>
<feature type="transmembrane region" description="Helical" evidence="9">
    <location>
        <begin position="475"/>
        <end position="496"/>
    </location>
</feature>
<evidence type="ECO:0000259" key="10">
    <source>
        <dbReference type="PROSITE" id="PS50850"/>
    </source>
</evidence>
<dbReference type="GO" id="GO:0005886">
    <property type="term" value="C:plasma membrane"/>
    <property type="evidence" value="ECO:0007669"/>
    <property type="project" value="UniProtKB-SubCell"/>
</dbReference>
<evidence type="ECO:0000256" key="5">
    <source>
        <dbReference type="ARBA" id="ARBA00022692"/>
    </source>
</evidence>
<evidence type="ECO:0000256" key="7">
    <source>
        <dbReference type="ARBA" id="ARBA00023136"/>
    </source>
</evidence>
<dbReference type="Gene3D" id="1.20.1720.10">
    <property type="entry name" value="Multidrug resistance protein D"/>
    <property type="match status" value="1"/>
</dbReference>
<comment type="caution">
    <text evidence="11">The sequence shown here is derived from an EMBL/GenBank/DDBJ whole genome shotgun (WGS) entry which is preliminary data.</text>
</comment>
<dbReference type="InterPro" id="IPR020846">
    <property type="entry name" value="MFS_dom"/>
</dbReference>
<dbReference type="Pfam" id="PF07690">
    <property type="entry name" value="MFS_1"/>
    <property type="match status" value="1"/>
</dbReference>
<feature type="transmembrane region" description="Helical" evidence="9">
    <location>
        <begin position="214"/>
        <end position="235"/>
    </location>
</feature>
<dbReference type="InterPro" id="IPR036259">
    <property type="entry name" value="MFS_trans_sf"/>
</dbReference>
<dbReference type="EMBL" id="VFPG01000002">
    <property type="protein sequence ID" value="TQM25417.1"/>
    <property type="molecule type" value="Genomic_DNA"/>
</dbReference>
<dbReference type="SUPFAM" id="SSF103473">
    <property type="entry name" value="MFS general substrate transporter"/>
    <property type="match status" value="1"/>
</dbReference>
<evidence type="ECO:0000256" key="2">
    <source>
        <dbReference type="ARBA" id="ARBA00007520"/>
    </source>
</evidence>
<dbReference type="PANTHER" id="PTHR23501">
    <property type="entry name" value="MAJOR FACILITATOR SUPERFAMILY"/>
    <property type="match status" value="1"/>
</dbReference>
<feature type="region of interest" description="Disordered" evidence="8">
    <location>
        <begin position="26"/>
        <end position="47"/>
    </location>
</feature>
<feature type="transmembrane region" description="Helical" evidence="9">
    <location>
        <begin position="278"/>
        <end position="299"/>
    </location>
</feature>
<comment type="similarity">
    <text evidence="2">Belongs to the major facilitator superfamily. TCR/Tet family.</text>
</comment>
<dbReference type="FunFam" id="1.20.1720.10:FF:000004">
    <property type="entry name" value="EmrB/QacA family drug resistance transporter"/>
    <property type="match status" value="1"/>
</dbReference>
<evidence type="ECO:0000256" key="6">
    <source>
        <dbReference type="ARBA" id="ARBA00022989"/>
    </source>
</evidence>
<dbReference type="Gene3D" id="1.20.1250.20">
    <property type="entry name" value="MFS general substrate transporter like domains"/>
    <property type="match status" value="1"/>
</dbReference>
<dbReference type="PROSITE" id="PS50850">
    <property type="entry name" value="MFS"/>
    <property type="match status" value="1"/>
</dbReference>
<name>A0A543EV13_9NOCA</name>
<dbReference type="SUPFAM" id="SSF49478">
    <property type="entry name" value="Cna protein B-type domain"/>
    <property type="match status" value="1"/>
</dbReference>
<dbReference type="Pfam" id="PF13620">
    <property type="entry name" value="CarboxypepD_reg"/>
    <property type="match status" value="3"/>
</dbReference>
<accession>A0A543EV13</accession>
<feature type="transmembrane region" description="Helical" evidence="9">
    <location>
        <begin position="444"/>
        <end position="463"/>
    </location>
</feature>
<feature type="transmembrane region" description="Helical" evidence="9">
    <location>
        <begin position="384"/>
        <end position="405"/>
    </location>
</feature>
<keyword evidence="5 9" id="KW-0812">Transmembrane</keyword>
<keyword evidence="4" id="KW-1003">Cell membrane</keyword>
<dbReference type="Proteomes" id="UP000316331">
    <property type="component" value="Unassembled WGS sequence"/>
</dbReference>
<dbReference type="PANTHER" id="PTHR23501:SF197">
    <property type="entry name" value="COMD"/>
    <property type="match status" value="1"/>
</dbReference>
<organism evidence="11 12">
    <name type="scientific">Nocardia bhagyanarayanae</name>
    <dbReference type="NCBI Taxonomy" id="1215925"/>
    <lineage>
        <taxon>Bacteria</taxon>
        <taxon>Bacillati</taxon>
        <taxon>Actinomycetota</taxon>
        <taxon>Actinomycetes</taxon>
        <taxon>Mycobacteriales</taxon>
        <taxon>Nocardiaceae</taxon>
        <taxon>Nocardia</taxon>
    </lineage>
</organism>
<dbReference type="InterPro" id="IPR011701">
    <property type="entry name" value="MFS"/>
</dbReference>
<feature type="transmembrane region" description="Helical" evidence="9">
    <location>
        <begin position="417"/>
        <end position="437"/>
    </location>
</feature>
<reference evidence="11 12" key="1">
    <citation type="submission" date="2019-06" db="EMBL/GenBank/DDBJ databases">
        <title>Sequencing the genomes of 1000 actinobacteria strains.</title>
        <authorList>
            <person name="Klenk H.-P."/>
        </authorList>
    </citation>
    <scope>NUCLEOTIDE SEQUENCE [LARGE SCALE GENOMIC DNA]</scope>
    <source>
        <strain evidence="11 12">DSM 103495</strain>
    </source>
</reference>
<feature type="transmembrane region" description="Helical" evidence="9">
    <location>
        <begin position="311"/>
        <end position="330"/>
    </location>
</feature>
<dbReference type="NCBIfam" id="TIGR00711">
    <property type="entry name" value="efflux_EmrB"/>
    <property type="match status" value="1"/>
</dbReference>
<evidence type="ECO:0000313" key="12">
    <source>
        <dbReference type="Proteomes" id="UP000316331"/>
    </source>
</evidence>
<dbReference type="CDD" id="cd17502">
    <property type="entry name" value="MFS_Azr1_MDR_like"/>
    <property type="match status" value="1"/>
</dbReference>
<feature type="transmembrane region" description="Helical" evidence="9">
    <location>
        <begin position="517"/>
        <end position="535"/>
    </location>
</feature>
<proteinExistence type="inferred from homology"/>
<feature type="transmembrane region" description="Helical" evidence="9">
    <location>
        <begin position="156"/>
        <end position="174"/>
    </location>
</feature>
<dbReference type="Gene3D" id="2.60.40.10">
    <property type="entry name" value="Immunoglobulins"/>
    <property type="match status" value="1"/>
</dbReference>
<feature type="transmembrane region" description="Helical" evidence="9">
    <location>
        <begin position="118"/>
        <end position="144"/>
    </location>
</feature>
<evidence type="ECO:0000256" key="9">
    <source>
        <dbReference type="SAM" id="Phobius"/>
    </source>
</evidence>
<dbReference type="SUPFAM" id="SSF49464">
    <property type="entry name" value="Carboxypeptidase regulatory domain-like"/>
    <property type="match status" value="2"/>
</dbReference>
<keyword evidence="6 9" id="KW-1133">Transmembrane helix</keyword>
<feature type="transmembrane region" description="Helical" evidence="9">
    <location>
        <begin position="584"/>
        <end position="606"/>
    </location>
</feature>
<evidence type="ECO:0000313" key="11">
    <source>
        <dbReference type="EMBL" id="TQM25417.1"/>
    </source>
</evidence>
<dbReference type="GO" id="GO:0022857">
    <property type="term" value="F:transmembrane transporter activity"/>
    <property type="evidence" value="ECO:0007669"/>
    <property type="project" value="InterPro"/>
</dbReference>
<dbReference type="InterPro" id="IPR004638">
    <property type="entry name" value="EmrB-like"/>
</dbReference>
<comment type="subcellular location">
    <subcellularLocation>
        <location evidence="1">Cell membrane</location>
        <topology evidence="1">Multi-pass membrane protein</topology>
    </subcellularLocation>
</comment>
<feature type="transmembrane region" description="Helical" evidence="9">
    <location>
        <begin position="186"/>
        <end position="208"/>
    </location>
</feature>